<evidence type="ECO:0000313" key="7">
    <source>
        <dbReference type="Proteomes" id="UP000018418"/>
    </source>
</evidence>
<dbReference type="OrthoDB" id="9811701at2"/>
<name>V2U922_9GAMM</name>
<evidence type="ECO:0000256" key="5">
    <source>
        <dbReference type="SAM" id="Phobius"/>
    </source>
</evidence>
<dbReference type="Pfam" id="PF04172">
    <property type="entry name" value="LrgB"/>
    <property type="match status" value="1"/>
</dbReference>
<sequence length="230" mass="25278">MNLWAGLCLIWTLVAYVVTKRVYQRYPKLWFSPAILVPVLTIILMMIFGVSYQTYQQDTQWIVNLLGPATVVFAVPIYRYRHMIRQHLGVLSLAIVVGMGVGIVSAYQLAQIFKFSPEVTNSLMARSISTPFAMIFAENIHGSAALASLFTLITGLFGMVCGDFILAMTKVRSNIANGAAFGNAAHGFGTVRAQQRDSEEGVIASLTMVIAGILMVLVGPVAIHLWFKFL</sequence>
<keyword evidence="3 5" id="KW-1133">Transmembrane helix</keyword>
<evidence type="ECO:0000256" key="1">
    <source>
        <dbReference type="ARBA" id="ARBA00004141"/>
    </source>
</evidence>
<evidence type="ECO:0000256" key="4">
    <source>
        <dbReference type="ARBA" id="ARBA00023136"/>
    </source>
</evidence>
<reference evidence="6 7" key="1">
    <citation type="submission" date="2013-10" db="EMBL/GenBank/DDBJ databases">
        <title>The Genome Sequence of Acinetobacter brisouii CIP 110357.</title>
        <authorList>
            <consortium name="The Broad Institute Genomics Platform"/>
            <consortium name="The Broad Institute Genome Sequencing Center for Infectious Disease"/>
            <person name="Cerqueira G."/>
            <person name="Feldgarden M."/>
            <person name="Courvalin P."/>
            <person name="Grillot-Courvalin C."/>
            <person name="Clermont D."/>
            <person name="Rocha E."/>
            <person name="Yoon E.-J."/>
            <person name="Nemec A."/>
            <person name="Young S.K."/>
            <person name="Zeng Q."/>
            <person name="Gargeya S."/>
            <person name="Fitzgerald M."/>
            <person name="Abouelleil A."/>
            <person name="Alvarado L."/>
            <person name="Berlin A.M."/>
            <person name="Chapman S.B."/>
            <person name="Gainer-Dewar J."/>
            <person name="Goldberg J."/>
            <person name="Gnerre S."/>
            <person name="Griggs A."/>
            <person name="Gujja S."/>
            <person name="Hansen M."/>
            <person name="Howarth C."/>
            <person name="Imamovic A."/>
            <person name="Ireland A."/>
            <person name="Larimer J."/>
            <person name="McCowan C."/>
            <person name="Murphy C."/>
            <person name="Pearson M."/>
            <person name="Poon T.W."/>
            <person name="Priest M."/>
            <person name="Roberts A."/>
            <person name="Saif S."/>
            <person name="Shea T."/>
            <person name="Sykes S."/>
            <person name="Wortman J."/>
            <person name="Nusbaum C."/>
            <person name="Birren B."/>
        </authorList>
    </citation>
    <scope>NUCLEOTIDE SEQUENCE [LARGE SCALE GENOMIC DNA]</scope>
    <source>
        <strain evidence="6 7">CIP 110357</strain>
    </source>
</reference>
<proteinExistence type="predicted"/>
<evidence type="ECO:0000313" key="6">
    <source>
        <dbReference type="EMBL" id="ESK50888.1"/>
    </source>
</evidence>
<evidence type="ECO:0008006" key="8">
    <source>
        <dbReference type="Google" id="ProtNLM"/>
    </source>
</evidence>
<dbReference type="GO" id="GO:0016020">
    <property type="term" value="C:membrane"/>
    <property type="evidence" value="ECO:0007669"/>
    <property type="project" value="UniProtKB-SubCell"/>
</dbReference>
<feature type="transmembrane region" description="Helical" evidence="5">
    <location>
        <begin position="143"/>
        <end position="166"/>
    </location>
</feature>
<evidence type="ECO:0000256" key="3">
    <source>
        <dbReference type="ARBA" id="ARBA00022989"/>
    </source>
</evidence>
<dbReference type="AlphaFoldDB" id="V2U922"/>
<protein>
    <recommendedName>
        <fullName evidence="8">TIGR00659 family protein</fullName>
    </recommendedName>
</protein>
<dbReference type="PANTHER" id="PTHR30249">
    <property type="entry name" value="PUTATIVE SEROTONIN TRANSPORTER"/>
    <property type="match status" value="1"/>
</dbReference>
<keyword evidence="4 5" id="KW-0472">Membrane</keyword>
<evidence type="ECO:0000256" key="2">
    <source>
        <dbReference type="ARBA" id="ARBA00022692"/>
    </source>
</evidence>
<accession>V2U922</accession>
<dbReference type="EMBL" id="AYEU01000006">
    <property type="protein sequence ID" value="ESK50888.1"/>
    <property type="molecule type" value="Genomic_DNA"/>
</dbReference>
<dbReference type="HOGENOM" id="CLU_082099_2_0_6"/>
<feature type="transmembrane region" description="Helical" evidence="5">
    <location>
        <begin position="29"/>
        <end position="49"/>
    </location>
</feature>
<dbReference type="STRING" id="396323.VH98_11105"/>
<gene>
    <name evidence="6" type="ORF">P255_01387</name>
</gene>
<dbReference type="InterPro" id="IPR007300">
    <property type="entry name" value="CidB/LrgB"/>
</dbReference>
<keyword evidence="7" id="KW-1185">Reference proteome</keyword>
<feature type="transmembrane region" description="Helical" evidence="5">
    <location>
        <begin position="86"/>
        <end position="107"/>
    </location>
</feature>
<organism evidence="6 7">
    <name type="scientific">Acinetobacter brisouii CIP 110357</name>
    <dbReference type="NCBI Taxonomy" id="1341683"/>
    <lineage>
        <taxon>Bacteria</taxon>
        <taxon>Pseudomonadati</taxon>
        <taxon>Pseudomonadota</taxon>
        <taxon>Gammaproteobacteria</taxon>
        <taxon>Moraxellales</taxon>
        <taxon>Moraxellaceae</taxon>
        <taxon>Acinetobacter</taxon>
    </lineage>
</organism>
<dbReference type="PATRIC" id="fig|1341683.3.peg.1373"/>
<feature type="transmembrane region" description="Helical" evidence="5">
    <location>
        <begin position="202"/>
        <end position="227"/>
    </location>
</feature>
<dbReference type="Proteomes" id="UP000018418">
    <property type="component" value="Unassembled WGS sequence"/>
</dbReference>
<keyword evidence="2 5" id="KW-0812">Transmembrane</keyword>
<dbReference type="PANTHER" id="PTHR30249:SF16">
    <property type="entry name" value="INNER MEMBRANE PROTEIN"/>
    <property type="match status" value="1"/>
</dbReference>
<comment type="subcellular location">
    <subcellularLocation>
        <location evidence="1">Membrane</location>
        <topology evidence="1">Multi-pass membrane protein</topology>
    </subcellularLocation>
</comment>
<comment type="caution">
    <text evidence="6">The sequence shown here is derived from an EMBL/GenBank/DDBJ whole genome shotgun (WGS) entry which is preliminary data.</text>
</comment>
<dbReference type="RefSeq" id="WP_004904893.1">
    <property type="nucleotide sequence ID" value="NZ_BBTI01000007.1"/>
</dbReference>